<organism evidence="1 2">
    <name type="scientific">Pseudopithomyces chartarum</name>
    <dbReference type="NCBI Taxonomy" id="1892770"/>
    <lineage>
        <taxon>Eukaryota</taxon>
        <taxon>Fungi</taxon>
        <taxon>Dikarya</taxon>
        <taxon>Ascomycota</taxon>
        <taxon>Pezizomycotina</taxon>
        <taxon>Dothideomycetes</taxon>
        <taxon>Pleosporomycetidae</taxon>
        <taxon>Pleosporales</taxon>
        <taxon>Massarineae</taxon>
        <taxon>Didymosphaeriaceae</taxon>
        <taxon>Pseudopithomyces</taxon>
    </lineage>
</organism>
<protein>
    <submittedName>
        <fullName evidence="1">Uncharacterized protein</fullName>
    </submittedName>
</protein>
<dbReference type="InterPro" id="IPR005352">
    <property type="entry name" value="Erg28"/>
</dbReference>
<dbReference type="Pfam" id="PF03694">
    <property type="entry name" value="Erg28"/>
    <property type="match status" value="1"/>
</dbReference>
<proteinExistence type="predicted"/>
<reference evidence="1 2" key="1">
    <citation type="submission" date="2021-02" db="EMBL/GenBank/DDBJ databases">
        <title>Genome assembly of Pseudopithomyces chartarum.</title>
        <authorList>
            <person name="Jauregui R."/>
            <person name="Singh J."/>
            <person name="Voisey C."/>
        </authorList>
    </citation>
    <scope>NUCLEOTIDE SEQUENCE [LARGE SCALE GENOMIC DNA]</scope>
    <source>
        <strain evidence="1 2">AGR01</strain>
    </source>
</reference>
<gene>
    <name evidence="1" type="ORF">GRF29_69g134375</name>
</gene>
<dbReference type="Proteomes" id="UP001280581">
    <property type="component" value="Unassembled WGS sequence"/>
</dbReference>
<dbReference type="AlphaFoldDB" id="A0AAN6LZC0"/>
<dbReference type="GO" id="GO:0016020">
    <property type="term" value="C:membrane"/>
    <property type="evidence" value="ECO:0007669"/>
    <property type="project" value="InterPro"/>
</dbReference>
<name>A0AAN6LZC0_9PLEO</name>
<dbReference type="EMBL" id="WVTA01000006">
    <property type="protein sequence ID" value="KAK3208915.1"/>
    <property type="molecule type" value="Genomic_DNA"/>
</dbReference>
<evidence type="ECO:0000313" key="1">
    <source>
        <dbReference type="EMBL" id="KAK3208915.1"/>
    </source>
</evidence>
<comment type="caution">
    <text evidence="1">The sequence shown here is derived from an EMBL/GenBank/DDBJ whole genome shotgun (WGS) entry which is preliminary data.</text>
</comment>
<sequence length="118" mass="12941">MALDLLSYLPPFEGLLPKWLLFISLISILNTLQSYSTTHFAARVYNPNPSPPLLPSNISNPSLHPSRIAPGSTIPAHKLLPGEIPSQVTPLGSRKWGTWTALTGVLERRVLRSYLNGS</sequence>
<keyword evidence="2" id="KW-1185">Reference proteome</keyword>
<evidence type="ECO:0000313" key="2">
    <source>
        <dbReference type="Proteomes" id="UP001280581"/>
    </source>
</evidence>
<accession>A0AAN6LZC0</accession>